<evidence type="ECO:0000256" key="1">
    <source>
        <dbReference type="ARBA" id="ARBA00022729"/>
    </source>
</evidence>
<dbReference type="GO" id="GO:0009506">
    <property type="term" value="C:plasmodesma"/>
    <property type="evidence" value="ECO:0007669"/>
    <property type="project" value="UniProtKB-ARBA"/>
</dbReference>
<dbReference type="InterPro" id="IPR012946">
    <property type="entry name" value="X8"/>
</dbReference>
<keyword evidence="1" id="KW-0732">Signal</keyword>
<dbReference type="AlphaFoldDB" id="A0AAP0PEE4"/>
<dbReference type="EMBL" id="JBBNAE010000003">
    <property type="protein sequence ID" value="KAK9137801.1"/>
    <property type="molecule type" value="Genomic_DNA"/>
</dbReference>
<organism evidence="3 4">
    <name type="scientific">Stephania japonica</name>
    <dbReference type="NCBI Taxonomy" id="461633"/>
    <lineage>
        <taxon>Eukaryota</taxon>
        <taxon>Viridiplantae</taxon>
        <taxon>Streptophyta</taxon>
        <taxon>Embryophyta</taxon>
        <taxon>Tracheophyta</taxon>
        <taxon>Spermatophyta</taxon>
        <taxon>Magnoliopsida</taxon>
        <taxon>Ranunculales</taxon>
        <taxon>Menispermaceae</taxon>
        <taxon>Menispermoideae</taxon>
        <taxon>Cissampelideae</taxon>
        <taxon>Stephania</taxon>
    </lineage>
</organism>
<reference evidence="3 4" key="1">
    <citation type="submission" date="2024-01" db="EMBL/GenBank/DDBJ databases">
        <title>Genome assemblies of Stephania.</title>
        <authorList>
            <person name="Yang L."/>
        </authorList>
    </citation>
    <scope>NUCLEOTIDE SEQUENCE [LARGE SCALE GENOMIC DNA]</scope>
    <source>
        <strain evidence="3">QJT</strain>
        <tissue evidence="3">Leaf</tissue>
    </source>
</reference>
<dbReference type="Pfam" id="PF07983">
    <property type="entry name" value="X8"/>
    <property type="match status" value="1"/>
</dbReference>
<feature type="domain" description="X8" evidence="2">
    <location>
        <begin position="99"/>
        <end position="178"/>
    </location>
</feature>
<dbReference type="PANTHER" id="PTHR31044">
    <property type="entry name" value="BETA-1,3 GLUCANASE"/>
    <property type="match status" value="1"/>
</dbReference>
<evidence type="ECO:0000313" key="3">
    <source>
        <dbReference type="EMBL" id="KAK9137801.1"/>
    </source>
</evidence>
<gene>
    <name evidence="3" type="ORF">Sjap_008395</name>
</gene>
<accession>A0AAP0PEE4</accession>
<evidence type="ECO:0000313" key="4">
    <source>
        <dbReference type="Proteomes" id="UP001417504"/>
    </source>
</evidence>
<dbReference type="PANTHER" id="PTHR31044:SF57">
    <property type="entry name" value="CARBOHYDRATE-BINDING X8 DOMAIN SUPERFAMILY PROTEIN"/>
    <property type="match status" value="1"/>
</dbReference>
<keyword evidence="4" id="KW-1185">Reference proteome</keyword>
<sequence>MHKVRYLSLFATSNSWVVNIIESLVSIISCAHVQKEAFLAFWWPNRLPRQLQKVLNTLCGHNVDCGLIQSNGRETFSFQTLNCLYRMSLGALDNRKPNTWCMANRLPDSVLQEVLNTLCGHNVDCGPIQPNGVCFEPNTLFAHASYVLNANYRNFNKDTSQCKLNGWGSVTIANPSLNRVEPVRLNRAQPARFRVIFHPMKTELLLCVVLEPWWRRTRSRGEWRRPNEEETKKFFEYLGYLEAGACSP</sequence>
<name>A0AAP0PEE4_9MAGN</name>
<comment type="caution">
    <text evidence="3">The sequence shown here is derived from an EMBL/GenBank/DDBJ whole genome shotgun (WGS) entry which is preliminary data.</text>
</comment>
<dbReference type="Proteomes" id="UP001417504">
    <property type="component" value="Unassembled WGS sequence"/>
</dbReference>
<dbReference type="Gene3D" id="1.20.58.1040">
    <property type="match status" value="1"/>
</dbReference>
<protein>
    <recommendedName>
        <fullName evidence="2">X8 domain-containing protein</fullName>
    </recommendedName>
</protein>
<proteinExistence type="predicted"/>
<evidence type="ECO:0000259" key="2">
    <source>
        <dbReference type="SMART" id="SM00768"/>
    </source>
</evidence>
<dbReference type="InterPro" id="IPR044788">
    <property type="entry name" value="X8_dom_prot"/>
</dbReference>
<dbReference type="SMART" id="SM00768">
    <property type="entry name" value="X8"/>
    <property type="match status" value="1"/>
</dbReference>